<dbReference type="AlphaFoldDB" id="A0AAN9SHR2"/>
<dbReference type="Proteomes" id="UP001386955">
    <property type="component" value="Unassembled WGS sequence"/>
</dbReference>
<proteinExistence type="predicted"/>
<name>A0AAN9SHR2_PSOTE</name>
<sequence>MDLRWFWQCWRGGGGPMAPRDSWQIYVNGGEAGLDMEVSLIEIYVAQWRLVVNREGCVWQWWTRRQHVSRVGLWLHTEEKVVHSVEVGLRTYLRRAMEECLTQIYIISELLREWCDDVARWLMVVSC</sequence>
<accession>A0AAN9SHR2</accession>
<gene>
    <name evidence="1" type="ORF">VNO78_18096</name>
</gene>
<evidence type="ECO:0000313" key="2">
    <source>
        <dbReference type="Proteomes" id="UP001386955"/>
    </source>
</evidence>
<reference evidence="1 2" key="1">
    <citation type="submission" date="2024-01" db="EMBL/GenBank/DDBJ databases">
        <title>The genomes of 5 underutilized Papilionoideae crops provide insights into root nodulation and disease resistanc.</title>
        <authorList>
            <person name="Jiang F."/>
        </authorList>
    </citation>
    <scope>NUCLEOTIDE SEQUENCE [LARGE SCALE GENOMIC DNA]</scope>
    <source>
        <strain evidence="1">DUOXIRENSHENG_FW03</strain>
        <tissue evidence="1">Leaves</tissue>
    </source>
</reference>
<dbReference type="EMBL" id="JAYMYS010000004">
    <property type="protein sequence ID" value="KAK7396933.1"/>
    <property type="molecule type" value="Genomic_DNA"/>
</dbReference>
<comment type="caution">
    <text evidence="1">The sequence shown here is derived from an EMBL/GenBank/DDBJ whole genome shotgun (WGS) entry which is preliminary data.</text>
</comment>
<evidence type="ECO:0000313" key="1">
    <source>
        <dbReference type="EMBL" id="KAK7396933.1"/>
    </source>
</evidence>
<protein>
    <submittedName>
        <fullName evidence="1">Uncharacterized protein</fullName>
    </submittedName>
</protein>
<keyword evidence="2" id="KW-1185">Reference proteome</keyword>
<organism evidence="1 2">
    <name type="scientific">Psophocarpus tetragonolobus</name>
    <name type="common">Winged bean</name>
    <name type="synonym">Dolichos tetragonolobus</name>
    <dbReference type="NCBI Taxonomy" id="3891"/>
    <lineage>
        <taxon>Eukaryota</taxon>
        <taxon>Viridiplantae</taxon>
        <taxon>Streptophyta</taxon>
        <taxon>Embryophyta</taxon>
        <taxon>Tracheophyta</taxon>
        <taxon>Spermatophyta</taxon>
        <taxon>Magnoliopsida</taxon>
        <taxon>eudicotyledons</taxon>
        <taxon>Gunneridae</taxon>
        <taxon>Pentapetalae</taxon>
        <taxon>rosids</taxon>
        <taxon>fabids</taxon>
        <taxon>Fabales</taxon>
        <taxon>Fabaceae</taxon>
        <taxon>Papilionoideae</taxon>
        <taxon>50 kb inversion clade</taxon>
        <taxon>NPAAA clade</taxon>
        <taxon>indigoferoid/millettioid clade</taxon>
        <taxon>Phaseoleae</taxon>
        <taxon>Psophocarpus</taxon>
    </lineage>
</organism>